<feature type="transmembrane region" description="Helical" evidence="1">
    <location>
        <begin position="202"/>
        <end position="220"/>
    </location>
</feature>
<comment type="caution">
    <text evidence="2">The sequence shown here is derived from an EMBL/GenBank/DDBJ whole genome shotgun (WGS) entry which is preliminary data.</text>
</comment>
<evidence type="ECO:0000313" key="2">
    <source>
        <dbReference type="EMBL" id="EKY18631.1"/>
    </source>
</evidence>
<keyword evidence="1" id="KW-0812">Transmembrane</keyword>
<dbReference type="EMBL" id="AMEX01000034">
    <property type="protein sequence ID" value="EKY18631.1"/>
    <property type="molecule type" value="Genomic_DNA"/>
</dbReference>
<dbReference type="RefSeq" id="WP_005384291.1">
    <property type="nucleotide sequence ID" value="NZ_KB291594.1"/>
</dbReference>
<protein>
    <recommendedName>
        <fullName evidence="4">DUF975 family protein</fullName>
    </recommendedName>
</protein>
<dbReference type="Proteomes" id="UP000010412">
    <property type="component" value="Unassembled WGS sequence"/>
</dbReference>
<keyword evidence="3" id="KW-1185">Reference proteome</keyword>
<gene>
    <name evidence="2" type="ORF">HMPREF0870_01386</name>
</gene>
<organism evidence="2 3">
    <name type="scientific">Veillonella atypica KON</name>
    <dbReference type="NCBI Taxonomy" id="1128111"/>
    <lineage>
        <taxon>Bacteria</taxon>
        <taxon>Bacillati</taxon>
        <taxon>Bacillota</taxon>
        <taxon>Negativicutes</taxon>
        <taxon>Veillonellales</taxon>
        <taxon>Veillonellaceae</taxon>
        <taxon>Veillonella</taxon>
    </lineage>
</organism>
<feature type="transmembrane region" description="Helical" evidence="1">
    <location>
        <begin position="136"/>
        <end position="159"/>
    </location>
</feature>
<name>A0ABP2SR05_9FIRM</name>
<accession>A0ABP2SR05</accession>
<feature type="transmembrane region" description="Helical" evidence="1">
    <location>
        <begin position="65"/>
        <end position="90"/>
    </location>
</feature>
<evidence type="ECO:0000313" key="3">
    <source>
        <dbReference type="Proteomes" id="UP000010412"/>
    </source>
</evidence>
<reference evidence="2 3" key="1">
    <citation type="submission" date="2012-05" db="EMBL/GenBank/DDBJ databases">
        <authorList>
            <person name="Weinstock G."/>
            <person name="Sodergren E."/>
            <person name="Lobos E.A."/>
            <person name="Fulton L."/>
            <person name="Fulton R."/>
            <person name="Courtney L."/>
            <person name="Fronick C."/>
            <person name="O'Laughlin M."/>
            <person name="Godfrey J."/>
            <person name="Wilson R.M."/>
            <person name="Miner T."/>
            <person name="Farmer C."/>
            <person name="Delehaunty K."/>
            <person name="Cordes M."/>
            <person name="Minx P."/>
            <person name="Tomlinson C."/>
            <person name="Chen J."/>
            <person name="Wollam A."/>
            <person name="Pepin K.H."/>
            <person name="Bhonagiri V."/>
            <person name="Zhang X."/>
            <person name="Suruliraj S."/>
            <person name="Warren W."/>
            <person name="Mitreva M."/>
            <person name="Mardis E.R."/>
            <person name="Wilson R.K."/>
        </authorList>
    </citation>
    <scope>NUCLEOTIDE SEQUENCE [LARGE SCALE GENOMIC DNA]</scope>
    <source>
        <strain evidence="2 3">KON</strain>
    </source>
</reference>
<feature type="transmembrane region" description="Helical" evidence="1">
    <location>
        <begin position="21"/>
        <end position="40"/>
    </location>
</feature>
<keyword evidence="1" id="KW-1133">Transmembrane helix</keyword>
<sequence length="235" mass="28279">MSESIMALINLVRKRFDLFTKIFVLLFLLCLFADYLYTYYGVNILDFESILPQIVKVLLKKVEFILYWLIPFVCSIPGILFLILLIAYILEVIIKQLDKKEYFMKLSEDFYKSLSHMESYCQFISNQSFDLLQLSIVYIPFIGGVYYILAMFNHIGVLISPDWYTSSFEIINPIKHLISFSWLLPNMTHKEWIELVFVFSRSFIYGYCIYWFYISLYIYIKKERELLRKRSIREE</sequence>
<keyword evidence="1" id="KW-0472">Membrane</keyword>
<evidence type="ECO:0000256" key="1">
    <source>
        <dbReference type="SAM" id="Phobius"/>
    </source>
</evidence>
<evidence type="ECO:0008006" key="4">
    <source>
        <dbReference type="Google" id="ProtNLM"/>
    </source>
</evidence>
<proteinExistence type="predicted"/>